<proteinExistence type="inferred from homology"/>
<dbReference type="EMBL" id="WKJZ01000001">
    <property type="protein sequence ID" value="MVW74624.1"/>
    <property type="molecule type" value="Genomic_DNA"/>
</dbReference>
<dbReference type="PROSITE" id="PS00189">
    <property type="entry name" value="LIPOYL"/>
    <property type="match status" value="2"/>
</dbReference>
<dbReference type="GO" id="GO:0005737">
    <property type="term" value="C:cytoplasm"/>
    <property type="evidence" value="ECO:0007669"/>
    <property type="project" value="TreeGrafter"/>
</dbReference>
<comment type="catalytic activity">
    <reaction evidence="8 9">
        <text>N(6)-[(R)-dihydrolipoyl]-L-lysyl-[protein] + acetyl-CoA = N(6)-[(R)-S(8)-acetyldihydrolipoyl]-L-lysyl-[protein] + CoA</text>
        <dbReference type="Rhea" id="RHEA:17017"/>
        <dbReference type="Rhea" id="RHEA-COMP:10475"/>
        <dbReference type="Rhea" id="RHEA-COMP:10478"/>
        <dbReference type="ChEBI" id="CHEBI:57287"/>
        <dbReference type="ChEBI" id="CHEBI:57288"/>
        <dbReference type="ChEBI" id="CHEBI:83100"/>
        <dbReference type="ChEBI" id="CHEBI:83111"/>
        <dbReference type="EC" id="2.3.1.12"/>
    </reaction>
</comment>
<dbReference type="Gene3D" id="3.30.559.10">
    <property type="entry name" value="Chloramphenicol acetyltransferase-like domain"/>
    <property type="match status" value="1"/>
</dbReference>
<evidence type="ECO:0000256" key="9">
    <source>
        <dbReference type="RuleBase" id="RU361137"/>
    </source>
</evidence>
<feature type="domain" description="Lipoyl-binding" evidence="11">
    <location>
        <begin position="118"/>
        <end position="192"/>
    </location>
</feature>
<evidence type="ECO:0000256" key="7">
    <source>
        <dbReference type="ARBA" id="ARBA00025211"/>
    </source>
</evidence>
<dbReference type="GO" id="GO:0004742">
    <property type="term" value="F:dihydrolipoyllysine-residue acetyltransferase activity"/>
    <property type="evidence" value="ECO:0007669"/>
    <property type="project" value="UniProtKB-UniRule"/>
</dbReference>
<keyword evidence="5 9" id="KW-0450">Lipoyl</keyword>
<gene>
    <name evidence="13" type="primary">aceF</name>
    <name evidence="13" type="ORF">GJV18_04775</name>
</gene>
<comment type="cofactor">
    <cofactor evidence="9">
        <name>(R)-lipoate</name>
        <dbReference type="ChEBI" id="CHEBI:83088"/>
    </cofactor>
    <text evidence="9">Binds 2 lipoyl cofactors covalently.</text>
</comment>
<dbReference type="PROSITE" id="PS50968">
    <property type="entry name" value="BIOTINYL_LIPOYL"/>
    <property type="match status" value="2"/>
</dbReference>
<evidence type="ECO:0000256" key="3">
    <source>
        <dbReference type="ARBA" id="ARBA00022679"/>
    </source>
</evidence>
<dbReference type="InterPro" id="IPR000089">
    <property type="entry name" value="Biotin_lipoyl"/>
</dbReference>
<dbReference type="FunFam" id="2.40.50.100:FF:000009">
    <property type="entry name" value="Acetyltransferase component of pyruvate dehydrogenase complex"/>
    <property type="match status" value="1"/>
</dbReference>
<dbReference type="RefSeq" id="WP_160343564.1">
    <property type="nucleotide sequence ID" value="NZ_WKJZ01000001.1"/>
</dbReference>
<dbReference type="CDD" id="cd06849">
    <property type="entry name" value="lipoyl_domain"/>
    <property type="match status" value="2"/>
</dbReference>
<dbReference type="Gene3D" id="4.10.320.10">
    <property type="entry name" value="E3-binding domain"/>
    <property type="match status" value="1"/>
</dbReference>
<dbReference type="Pfam" id="PF00364">
    <property type="entry name" value="Biotin_lipoyl"/>
    <property type="match status" value="2"/>
</dbReference>
<dbReference type="FunFam" id="3.30.559.10:FF:000004">
    <property type="entry name" value="Acetyltransferase component of pyruvate dehydrogenase complex"/>
    <property type="match status" value="1"/>
</dbReference>
<evidence type="ECO:0000256" key="8">
    <source>
        <dbReference type="ARBA" id="ARBA00048370"/>
    </source>
</evidence>
<dbReference type="PANTHER" id="PTHR43178">
    <property type="entry name" value="DIHYDROLIPOAMIDE ACETYLTRANSFERASE COMPONENT OF PYRUVATE DEHYDROGENASE COMPLEX"/>
    <property type="match status" value="1"/>
</dbReference>
<dbReference type="InterPro" id="IPR011053">
    <property type="entry name" value="Single_hybrid_motif"/>
</dbReference>
<dbReference type="InterPro" id="IPR004167">
    <property type="entry name" value="PSBD"/>
</dbReference>
<comment type="similarity">
    <text evidence="1 9">Belongs to the 2-oxoacid dehydrogenase family.</text>
</comment>
<keyword evidence="3 9" id="KW-0808">Transferase</keyword>
<dbReference type="SUPFAM" id="SSF52777">
    <property type="entry name" value="CoA-dependent acyltransferases"/>
    <property type="match status" value="1"/>
</dbReference>
<evidence type="ECO:0000259" key="11">
    <source>
        <dbReference type="PROSITE" id="PS50968"/>
    </source>
</evidence>
<organism evidence="13 14">
    <name type="scientific">Pseudomonas xionganensis</name>
    <dbReference type="NCBI Taxonomy" id="2654845"/>
    <lineage>
        <taxon>Bacteria</taxon>
        <taxon>Pseudomonadati</taxon>
        <taxon>Pseudomonadota</taxon>
        <taxon>Gammaproteobacteria</taxon>
        <taxon>Pseudomonadales</taxon>
        <taxon>Pseudomonadaceae</taxon>
        <taxon>Pseudomonas</taxon>
    </lineage>
</organism>
<sequence>MSELIRVPDIGSGEGEVIELFVKVGDRIEADQSLLTLESDKASMEIPAPKAGVIKALKVKLGDKLKEGDELLELEVEGAAEAAPAPAAAEPAPAPAAAAPAAPAQAQAPAAAPATSSVQDVFVPDIGTDAKVKVIEVLVQAGDSIEADQSLITLESDKASMEIPAPAAGIVEEVLVKLDAEIGTGDLILKLKVAGSAPAAAPVAPAAPASQEVHRVPAGAAPEVAAEVRAIAALSAAAAEAANAPKRDRAKVHAGPAVRMTARDFGVDLADITGTGPRGRILKEDVQAYVKAMMHKAKAAPEAGAATGGAGIPPIPSVDFSKFGEVEEVAMTRLMQVGAANLHRSWLNVPHVTQFESADITELEAFRVAQKAVAEKAGVKLTVLPLLLKACAHLLKELPDFNSSLAPSGKTIIRKKYVHIGFAVDTPDGLLVPVIKNVDQKSLLQLAGEAAALAEKARSKKLSADDMQGACFTISSLGHIGGTGFTPIVNAPEVAILGVSKATIQPVWDGKAFQPKLMLPLSLSYDHRVINGAAAARFTQRLSQLLGDIRTMLL</sequence>
<dbReference type="AlphaFoldDB" id="A0A6I4KRA1"/>
<feature type="domain" description="Peripheral subunit-binding (PSBD)" evidence="12">
    <location>
        <begin position="253"/>
        <end position="290"/>
    </location>
</feature>
<dbReference type="GO" id="GO:0031405">
    <property type="term" value="F:lipoic acid binding"/>
    <property type="evidence" value="ECO:0007669"/>
    <property type="project" value="TreeGrafter"/>
</dbReference>
<evidence type="ECO:0000256" key="6">
    <source>
        <dbReference type="ARBA" id="ARBA00023315"/>
    </source>
</evidence>
<feature type="domain" description="Lipoyl-binding" evidence="11">
    <location>
        <begin position="2"/>
        <end position="75"/>
    </location>
</feature>
<dbReference type="GO" id="GO:0045254">
    <property type="term" value="C:pyruvate dehydrogenase complex"/>
    <property type="evidence" value="ECO:0007669"/>
    <property type="project" value="UniProtKB-UniRule"/>
</dbReference>
<evidence type="ECO:0000256" key="2">
    <source>
        <dbReference type="ARBA" id="ARBA00011484"/>
    </source>
</evidence>
<accession>A0A6I4KRA1</accession>
<keyword evidence="14" id="KW-1185">Reference proteome</keyword>
<dbReference type="Gene3D" id="2.40.50.100">
    <property type="match status" value="2"/>
</dbReference>
<comment type="function">
    <text evidence="7">The pyruvate dehydrogenase complex catalyzes the overall conversion of pyruvate to acetyl-CoA and CO(2). It contains multiple copies of three enzymatic components: pyruvate dehydrogenase (E1), dihydrolipoamide acetyltransferase (E2) and lipoamide dehydrogenase (E3).</text>
</comment>
<evidence type="ECO:0000256" key="1">
    <source>
        <dbReference type="ARBA" id="ARBA00007317"/>
    </source>
</evidence>
<keyword evidence="4" id="KW-0677">Repeat</keyword>
<comment type="subunit">
    <text evidence="2 9">Forms a 24-polypeptide structural core with octahedral symmetry.</text>
</comment>
<evidence type="ECO:0000313" key="13">
    <source>
        <dbReference type="EMBL" id="MVW74624.1"/>
    </source>
</evidence>
<dbReference type="InterPro" id="IPR003016">
    <property type="entry name" value="2-oxoA_DH_lipoyl-BS"/>
</dbReference>
<dbReference type="Pfam" id="PF00198">
    <property type="entry name" value="2-oxoacid_dh"/>
    <property type="match status" value="1"/>
</dbReference>
<dbReference type="InterPro" id="IPR001078">
    <property type="entry name" value="2-oxoacid_DH_actylTfrase"/>
</dbReference>
<name>A0A6I4KRA1_9PSED</name>
<dbReference type="Proteomes" id="UP000429555">
    <property type="component" value="Unassembled WGS sequence"/>
</dbReference>
<evidence type="ECO:0000256" key="4">
    <source>
        <dbReference type="ARBA" id="ARBA00022737"/>
    </source>
</evidence>
<feature type="region of interest" description="Disordered" evidence="10">
    <location>
        <begin position="82"/>
        <end position="101"/>
    </location>
</feature>
<evidence type="ECO:0000259" key="12">
    <source>
        <dbReference type="PROSITE" id="PS51826"/>
    </source>
</evidence>
<dbReference type="SUPFAM" id="SSF51230">
    <property type="entry name" value="Single hybrid motif"/>
    <property type="match status" value="2"/>
</dbReference>
<dbReference type="InterPro" id="IPR036625">
    <property type="entry name" value="E3-bd_dom_sf"/>
</dbReference>
<dbReference type="InterPro" id="IPR050743">
    <property type="entry name" value="2-oxoacid_DH_E2_comp"/>
</dbReference>
<reference evidence="13 14" key="1">
    <citation type="submission" date="2019-11" db="EMBL/GenBank/DDBJ databases">
        <title>Pseudomonas flavidum sp. nov., isolated from Baiyang Lake.</title>
        <authorList>
            <person name="Zhao Y."/>
        </authorList>
    </citation>
    <scope>NUCLEOTIDE SEQUENCE [LARGE SCALE GENOMIC DNA]</scope>
    <source>
        <strain evidence="14">R-22-3 w-18</strain>
    </source>
</reference>
<dbReference type="EC" id="2.3.1.12" evidence="9"/>
<evidence type="ECO:0000256" key="10">
    <source>
        <dbReference type="SAM" id="MobiDB-lite"/>
    </source>
</evidence>
<dbReference type="Pfam" id="PF02817">
    <property type="entry name" value="E3_binding"/>
    <property type="match status" value="1"/>
</dbReference>
<dbReference type="PROSITE" id="PS51826">
    <property type="entry name" value="PSBD"/>
    <property type="match status" value="1"/>
</dbReference>
<dbReference type="GO" id="GO:0006086">
    <property type="term" value="P:pyruvate decarboxylation to acetyl-CoA"/>
    <property type="evidence" value="ECO:0007669"/>
    <property type="project" value="UniProtKB-UniRule"/>
</dbReference>
<dbReference type="PANTHER" id="PTHR43178:SF2">
    <property type="entry name" value="DIHYDROLIPOYLLYSINE-RESIDUE ACETYLTRANSFERASE COMPONENT OF PYRUVATE DEHYDROGENASE COMPLEX"/>
    <property type="match status" value="1"/>
</dbReference>
<keyword evidence="6 9" id="KW-0012">Acyltransferase</keyword>
<dbReference type="InterPro" id="IPR006256">
    <property type="entry name" value="AcTrfase_Pyrv_DH_cplx"/>
</dbReference>
<dbReference type="SUPFAM" id="SSF47005">
    <property type="entry name" value="Peripheral subunit-binding domain of 2-oxo acid dehydrogenase complex"/>
    <property type="match status" value="1"/>
</dbReference>
<protein>
    <recommendedName>
        <fullName evidence="9">Acetyltransferase component of pyruvate dehydrogenase complex</fullName>
        <ecNumber evidence="9">2.3.1.12</ecNumber>
    </recommendedName>
</protein>
<evidence type="ECO:0000313" key="14">
    <source>
        <dbReference type="Proteomes" id="UP000429555"/>
    </source>
</evidence>
<dbReference type="InterPro" id="IPR023213">
    <property type="entry name" value="CAT-like_dom_sf"/>
</dbReference>
<comment type="caution">
    <text evidence="13">The sequence shown here is derived from an EMBL/GenBank/DDBJ whole genome shotgun (WGS) entry which is preliminary data.</text>
</comment>
<dbReference type="NCBIfam" id="TIGR01348">
    <property type="entry name" value="PDHac_trf_long"/>
    <property type="match status" value="1"/>
</dbReference>
<evidence type="ECO:0000256" key="5">
    <source>
        <dbReference type="ARBA" id="ARBA00022823"/>
    </source>
</evidence>